<dbReference type="Proteomes" id="UP000599109">
    <property type="component" value="Unassembled WGS sequence"/>
</dbReference>
<accession>A0A936YZE0</accession>
<feature type="region of interest" description="Disordered" evidence="1">
    <location>
        <begin position="1"/>
        <end position="20"/>
    </location>
</feature>
<dbReference type="AlphaFoldDB" id="A0A936YZE0"/>
<sequence>MGSPLGVAPEAPEERRTGTPADQAALLDALAEELLNDLPVDVWRKLFLGPGYDTIRFTEECSTLLACDLAASEWTETDVRTLANRFEGCVEQFGPRVLMAFARPRAALEVAMLLQRTSRARLRSALVTAPCLAASFEIDGVPRQLTLGEMPRKAAGCADSTAPGSIHLCAATWRALGPVALDRLTQRALVTTEYQGEEVLSASVTLAPPPRADLSTFAGLGRV</sequence>
<evidence type="ECO:0000313" key="2">
    <source>
        <dbReference type="EMBL" id="MBL0392270.1"/>
    </source>
</evidence>
<dbReference type="SUPFAM" id="SSF55073">
    <property type="entry name" value="Nucleotide cyclase"/>
    <property type="match status" value="1"/>
</dbReference>
<dbReference type="RefSeq" id="WP_201674906.1">
    <property type="nucleotide sequence ID" value="NZ_JAEQNE010000003.1"/>
</dbReference>
<evidence type="ECO:0000313" key="3">
    <source>
        <dbReference type="Proteomes" id="UP000599109"/>
    </source>
</evidence>
<keyword evidence="3" id="KW-1185">Reference proteome</keyword>
<evidence type="ECO:0000256" key="1">
    <source>
        <dbReference type="SAM" id="MobiDB-lite"/>
    </source>
</evidence>
<dbReference type="InterPro" id="IPR029787">
    <property type="entry name" value="Nucleotide_cyclase"/>
</dbReference>
<dbReference type="EMBL" id="JAEQNE010000003">
    <property type="protein sequence ID" value="MBL0392270.1"/>
    <property type="molecule type" value="Genomic_DNA"/>
</dbReference>
<protein>
    <submittedName>
        <fullName evidence="2">Uncharacterized protein</fullName>
    </submittedName>
</protein>
<gene>
    <name evidence="2" type="ORF">JJ685_14115</name>
</gene>
<proteinExistence type="predicted"/>
<name>A0A936YZE0_9BURK</name>
<dbReference type="Gene3D" id="3.30.70.1230">
    <property type="entry name" value="Nucleotide cyclase"/>
    <property type="match status" value="1"/>
</dbReference>
<organism evidence="2 3">
    <name type="scientific">Ramlibacter monticola</name>
    <dbReference type="NCBI Taxonomy" id="1926872"/>
    <lineage>
        <taxon>Bacteria</taxon>
        <taxon>Pseudomonadati</taxon>
        <taxon>Pseudomonadota</taxon>
        <taxon>Betaproteobacteria</taxon>
        <taxon>Burkholderiales</taxon>
        <taxon>Comamonadaceae</taxon>
        <taxon>Ramlibacter</taxon>
    </lineage>
</organism>
<comment type="caution">
    <text evidence="2">The sequence shown here is derived from an EMBL/GenBank/DDBJ whole genome shotgun (WGS) entry which is preliminary data.</text>
</comment>
<reference evidence="2 3" key="1">
    <citation type="journal article" date="2017" name="Int. J. Syst. Evol. Microbiol.">
        <title>Ramlibacter monticola sp. nov., isolated from forest soil.</title>
        <authorList>
            <person name="Chaudhary D.K."/>
            <person name="Kim J."/>
        </authorList>
    </citation>
    <scope>NUCLEOTIDE SEQUENCE [LARGE SCALE GENOMIC DNA]</scope>
    <source>
        <strain evidence="2 3">KACC 19175</strain>
    </source>
</reference>